<keyword evidence="2" id="KW-0238">DNA-binding</keyword>
<dbReference type="GO" id="GO:0006310">
    <property type="term" value="P:DNA recombination"/>
    <property type="evidence" value="ECO:0007669"/>
    <property type="project" value="UniProtKB-KW"/>
</dbReference>
<dbReference type="EMBL" id="VLKL01000077">
    <property type="protein sequence ID" value="TWH90436.1"/>
    <property type="molecule type" value="Genomic_DNA"/>
</dbReference>
<feature type="domain" description="DDE" evidence="4">
    <location>
        <begin position="38"/>
        <end position="166"/>
    </location>
</feature>
<evidence type="ECO:0000256" key="1">
    <source>
        <dbReference type="ARBA" id="ARBA00022578"/>
    </source>
</evidence>
<gene>
    <name evidence="5" type="ORF">IQ17_07486</name>
</gene>
<evidence type="ECO:0000256" key="2">
    <source>
        <dbReference type="ARBA" id="ARBA00023125"/>
    </source>
</evidence>
<dbReference type="GO" id="GO:0032196">
    <property type="term" value="P:transposition"/>
    <property type="evidence" value="ECO:0007669"/>
    <property type="project" value="UniProtKB-KW"/>
</dbReference>
<sequence>MLAARGIGVTYETVRQWGRKFGKPFSDRIRQRTPPRGDKWHLDEVVISIAGEQHWLWRAVDQNGFVPDVLIQRRRNSRVAQRLMKKLLKSAGTPPRVMITDKLRSYGAARAKMGLHVEHRQHKALNNRAENSHQPTRRRERIMTRFKSSRQAQRFLSVHDQVANLFHIPYPGAATADFRRASRERAFATWREISMT</sequence>
<evidence type="ECO:0000313" key="6">
    <source>
        <dbReference type="Proteomes" id="UP000317176"/>
    </source>
</evidence>
<evidence type="ECO:0000259" key="4">
    <source>
        <dbReference type="Pfam" id="PF13610"/>
    </source>
</evidence>
<feature type="non-terminal residue" evidence="5">
    <location>
        <position position="196"/>
    </location>
</feature>
<dbReference type="NCBIfam" id="NF033587">
    <property type="entry name" value="transpos_IS6"/>
    <property type="match status" value="1"/>
</dbReference>
<dbReference type="AlphaFoldDB" id="A0A562K4Z6"/>
<keyword evidence="1" id="KW-0815">Transposition</keyword>
<dbReference type="PANTHER" id="PTHR35528">
    <property type="entry name" value="BLL1675 PROTEIN"/>
    <property type="match status" value="1"/>
</dbReference>
<proteinExistence type="predicted"/>
<name>A0A562K4Z6_9BRAD</name>
<dbReference type="PANTHER" id="PTHR35528:SF3">
    <property type="entry name" value="BLL1675 PROTEIN"/>
    <property type="match status" value="1"/>
</dbReference>
<comment type="caution">
    <text evidence="5">The sequence shown here is derived from an EMBL/GenBank/DDBJ whole genome shotgun (WGS) entry which is preliminary data.</text>
</comment>
<dbReference type="InterPro" id="IPR032874">
    <property type="entry name" value="DDE_dom"/>
</dbReference>
<keyword evidence="3" id="KW-0233">DNA recombination</keyword>
<reference evidence="5 6" key="1">
    <citation type="journal article" date="2015" name="Stand. Genomic Sci.">
        <title>Genomic Encyclopedia of Bacterial and Archaeal Type Strains, Phase III: the genomes of soil and plant-associated and newly described type strains.</title>
        <authorList>
            <person name="Whitman W.B."/>
            <person name="Woyke T."/>
            <person name="Klenk H.P."/>
            <person name="Zhou Y."/>
            <person name="Lilburn T.G."/>
            <person name="Beck B.J."/>
            <person name="De Vos P."/>
            <person name="Vandamme P."/>
            <person name="Eisen J.A."/>
            <person name="Garrity G."/>
            <person name="Hugenholtz P."/>
            <person name="Kyrpides N.C."/>
        </authorList>
    </citation>
    <scope>NUCLEOTIDE SEQUENCE [LARGE SCALE GENOMIC DNA]</scope>
    <source>
        <strain evidence="5 6">CGMCC 1.10947</strain>
    </source>
</reference>
<evidence type="ECO:0000313" key="5">
    <source>
        <dbReference type="EMBL" id="TWH90436.1"/>
    </source>
</evidence>
<dbReference type="Pfam" id="PF13610">
    <property type="entry name" value="DDE_Tnp_IS240"/>
    <property type="match status" value="1"/>
</dbReference>
<dbReference type="Proteomes" id="UP000317176">
    <property type="component" value="Unassembled WGS sequence"/>
</dbReference>
<accession>A0A562K4Z6</accession>
<dbReference type="InterPro" id="IPR052183">
    <property type="entry name" value="IS_Transposase"/>
</dbReference>
<protein>
    <submittedName>
        <fullName evidence="5">Putative transposase</fullName>
    </submittedName>
</protein>
<dbReference type="GO" id="GO:0003677">
    <property type="term" value="F:DNA binding"/>
    <property type="evidence" value="ECO:0007669"/>
    <property type="project" value="UniProtKB-KW"/>
</dbReference>
<keyword evidence="6" id="KW-1185">Reference proteome</keyword>
<dbReference type="InterPro" id="IPR047930">
    <property type="entry name" value="Transpos_IS6"/>
</dbReference>
<evidence type="ECO:0000256" key="3">
    <source>
        <dbReference type="ARBA" id="ARBA00023172"/>
    </source>
</evidence>
<organism evidence="5 6">
    <name type="scientific">Bradyrhizobium daqingense</name>
    <dbReference type="NCBI Taxonomy" id="993502"/>
    <lineage>
        <taxon>Bacteria</taxon>
        <taxon>Pseudomonadati</taxon>
        <taxon>Pseudomonadota</taxon>
        <taxon>Alphaproteobacteria</taxon>
        <taxon>Hyphomicrobiales</taxon>
        <taxon>Nitrobacteraceae</taxon>
        <taxon>Bradyrhizobium</taxon>
    </lineage>
</organism>